<accession>U3AKB1</accession>
<dbReference type="EMBL" id="BATM01000033">
    <property type="protein sequence ID" value="GAD80341.1"/>
    <property type="molecule type" value="Genomic_DNA"/>
</dbReference>
<dbReference type="Proteomes" id="UP000016562">
    <property type="component" value="Unassembled WGS sequence"/>
</dbReference>
<reference evidence="1 2" key="1">
    <citation type="submission" date="2013-09" db="EMBL/GenBank/DDBJ databases">
        <title>Whole genome shotgun sequence of Vibrio ezurae NBRC 102218.</title>
        <authorList>
            <person name="Yoshida I."/>
            <person name="Hosoyama A."/>
            <person name="Numata M."/>
            <person name="Hashimoto M."/>
            <person name="Hosoyama Y."/>
            <person name="Tsuchikane K."/>
            <person name="Noguchi M."/>
            <person name="Hirakata S."/>
            <person name="Ichikawa N."/>
            <person name="Ohji S."/>
            <person name="Yamazoe A."/>
            <person name="Fujita N."/>
        </authorList>
    </citation>
    <scope>NUCLEOTIDE SEQUENCE [LARGE SCALE GENOMIC DNA]</scope>
    <source>
        <strain evidence="1 2">NBRC 102218</strain>
    </source>
</reference>
<gene>
    <name evidence="1" type="ORF">VEZ01S_33_00430</name>
</gene>
<comment type="caution">
    <text evidence="1">The sequence shown here is derived from an EMBL/GenBank/DDBJ whole genome shotgun (WGS) entry which is preliminary data.</text>
</comment>
<proteinExistence type="predicted"/>
<organism evidence="1 2">
    <name type="scientific">Vibrio ezurae NBRC 102218</name>
    <dbReference type="NCBI Taxonomy" id="1219080"/>
    <lineage>
        <taxon>Bacteria</taxon>
        <taxon>Pseudomonadati</taxon>
        <taxon>Pseudomonadota</taxon>
        <taxon>Gammaproteobacteria</taxon>
        <taxon>Vibrionales</taxon>
        <taxon>Vibrionaceae</taxon>
        <taxon>Vibrio</taxon>
    </lineage>
</organism>
<evidence type="ECO:0000313" key="1">
    <source>
        <dbReference type="EMBL" id="GAD80341.1"/>
    </source>
</evidence>
<name>U3AKB1_9VIBR</name>
<dbReference type="AlphaFoldDB" id="U3AKB1"/>
<evidence type="ECO:0000313" key="2">
    <source>
        <dbReference type="Proteomes" id="UP000016562"/>
    </source>
</evidence>
<sequence>MKSVSLKTLEFHYYQYEMQNKSAVCDLSLAFAEMLRKCHKKECEPNKEMR</sequence>
<protein>
    <submittedName>
        <fullName evidence="1">Uncharacterized protein</fullName>
    </submittedName>
</protein>
<dbReference type="STRING" id="1219080.VEZ01S_33_00430"/>
<keyword evidence="2" id="KW-1185">Reference proteome</keyword>